<reference evidence="2 3" key="1">
    <citation type="submission" date="2017-01" db="EMBL/GenBank/DDBJ databases">
        <title>Novel large sulfur bacteria in the metagenomes of groundwater-fed chemosynthetic microbial mats in the Lake Huron basin.</title>
        <authorList>
            <person name="Sharrar A.M."/>
            <person name="Flood B.E."/>
            <person name="Bailey J.V."/>
            <person name="Jones D.S."/>
            <person name="Biddanda B."/>
            <person name="Ruberg S.A."/>
            <person name="Marcus D.N."/>
            <person name="Dick G.J."/>
        </authorList>
    </citation>
    <scope>NUCLEOTIDE SEQUENCE [LARGE SCALE GENOMIC DNA]</scope>
    <source>
        <strain evidence="2">A8</strain>
    </source>
</reference>
<evidence type="ECO:0000313" key="2">
    <source>
        <dbReference type="EMBL" id="OQX14198.1"/>
    </source>
</evidence>
<dbReference type="Proteomes" id="UP000192491">
    <property type="component" value="Unassembled WGS sequence"/>
</dbReference>
<dbReference type="AlphaFoldDB" id="A0A1Y1QVD9"/>
<gene>
    <name evidence="2" type="ORF">BWK73_10085</name>
</gene>
<sequence>MLRKPLAVLALALAIPVFASGYADYCNSRYGFCVDYPANFGMEPAPVNNDGRVFYDGEGFRMTASGINNVLDGTVKSEMKSREDDFDSVTYRKQQDNWYALSGYKDDNILYVKSWVGRGAINSLYLQYPTTMKDEYDETVNHLVKSFIPGDLEESH</sequence>
<organism evidence="2 3">
    <name type="scientific">Thiothrix lacustris</name>
    <dbReference type="NCBI Taxonomy" id="525917"/>
    <lineage>
        <taxon>Bacteria</taxon>
        <taxon>Pseudomonadati</taxon>
        <taxon>Pseudomonadota</taxon>
        <taxon>Gammaproteobacteria</taxon>
        <taxon>Thiotrichales</taxon>
        <taxon>Thiotrichaceae</taxon>
        <taxon>Thiothrix</taxon>
    </lineage>
</organism>
<comment type="caution">
    <text evidence="2">The sequence shown here is derived from an EMBL/GenBank/DDBJ whole genome shotgun (WGS) entry which is preliminary data.</text>
</comment>
<name>A0A1Y1QVD9_9GAMM</name>
<accession>A0A1Y1QVD9</accession>
<protein>
    <submittedName>
        <fullName evidence="2">Uncharacterized protein</fullName>
    </submittedName>
</protein>
<evidence type="ECO:0000313" key="3">
    <source>
        <dbReference type="Proteomes" id="UP000192491"/>
    </source>
</evidence>
<feature type="chain" id="PRO_5012214700" evidence="1">
    <location>
        <begin position="20"/>
        <end position="156"/>
    </location>
</feature>
<keyword evidence="1" id="KW-0732">Signal</keyword>
<dbReference type="EMBL" id="MTEJ01000033">
    <property type="protein sequence ID" value="OQX14198.1"/>
    <property type="molecule type" value="Genomic_DNA"/>
</dbReference>
<feature type="signal peptide" evidence="1">
    <location>
        <begin position="1"/>
        <end position="19"/>
    </location>
</feature>
<evidence type="ECO:0000256" key="1">
    <source>
        <dbReference type="SAM" id="SignalP"/>
    </source>
</evidence>
<proteinExistence type="predicted"/>